<reference evidence="2" key="1">
    <citation type="submission" date="2019-11" db="EMBL/GenBank/DDBJ databases">
        <authorList>
            <person name="Liu Y."/>
            <person name="Hou J."/>
            <person name="Li T.-Q."/>
            <person name="Guan C.-H."/>
            <person name="Wu X."/>
            <person name="Wu H.-Z."/>
            <person name="Ling F."/>
            <person name="Zhang R."/>
            <person name="Shi X.-G."/>
            <person name="Ren J.-P."/>
            <person name="Chen E.-F."/>
            <person name="Sun J.-M."/>
        </authorList>
    </citation>
    <scope>NUCLEOTIDE SEQUENCE</scope>
    <source>
        <strain evidence="2">Adult_tree_wgs_1</strain>
        <tissue evidence="2">Leaves</tissue>
    </source>
</reference>
<proteinExistence type="predicted"/>
<name>A0A834LGJ1_RHOSS</name>
<keyword evidence="1" id="KW-0472">Membrane</keyword>
<keyword evidence="1" id="KW-1133">Transmembrane helix</keyword>
<dbReference type="OrthoDB" id="672819at2759"/>
<evidence type="ECO:0000313" key="2">
    <source>
        <dbReference type="EMBL" id="KAF7132931.1"/>
    </source>
</evidence>
<accession>A0A834LGJ1</accession>
<evidence type="ECO:0000256" key="1">
    <source>
        <dbReference type="SAM" id="Phobius"/>
    </source>
</evidence>
<feature type="transmembrane region" description="Helical" evidence="1">
    <location>
        <begin position="105"/>
        <end position="127"/>
    </location>
</feature>
<gene>
    <name evidence="2" type="ORF">RHSIM_Rhsim09G0102900</name>
</gene>
<sequence length="242" mass="26971">MASTSAISLPLLPCTGTSPHRKTNYRALSTTVSASLRNENYGRSVVDENLIVLRKRIHEMKQAESRYEPPAHWMEWEKKCYAGKDEFVCELMGLLQTWMMDARPCLVLGAILMVALSVPAAGAVAWFQMLAVGELRAESQQSSESSGTIGCSRGASIASSHQQISITVVTEFVLGMKKQFQDVLCFHHRRKGSSNMDDWDSVSWWWRMGPGSGCGGGRGRDRPRFCLDLTRNSFMRRSSTSP</sequence>
<evidence type="ECO:0000313" key="3">
    <source>
        <dbReference type="Proteomes" id="UP000626092"/>
    </source>
</evidence>
<dbReference type="AlphaFoldDB" id="A0A834LGJ1"/>
<comment type="caution">
    <text evidence="2">The sequence shown here is derived from an EMBL/GenBank/DDBJ whole genome shotgun (WGS) entry which is preliminary data.</text>
</comment>
<keyword evidence="3" id="KW-1185">Reference proteome</keyword>
<organism evidence="2 3">
    <name type="scientific">Rhododendron simsii</name>
    <name type="common">Sims's rhododendron</name>
    <dbReference type="NCBI Taxonomy" id="118357"/>
    <lineage>
        <taxon>Eukaryota</taxon>
        <taxon>Viridiplantae</taxon>
        <taxon>Streptophyta</taxon>
        <taxon>Embryophyta</taxon>
        <taxon>Tracheophyta</taxon>
        <taxon>Spermatophyta</taxon>
        <taxon>Magnoliopsida</taxon>
        <taxon>eudicotyledons</taxon>
        <taxon>Gunneridae</taxon>
        <taxon>Pentapetalae</taxon>
        <taxon>asterids</taxon>
        <taxon>Ericales</taxon>
        <taxon>Ericaceae</taxon>
        <taxon>Ericoideae</taxon>
        <taxon>Rhodoreae</taxon>
        <taxon>Rhododendron</taxon>
    </lineage>
</organism>
<dbReference type="PANTHER" id="PTHR33782:SF13">
    <property type="entry name" value="BY GENSCAN AND GENEFINDER"/>
    <property type="match status" value="1"/>
</dbReference>
<dbReference type="Proteomes" id="UP000626092">
    <property type="component" value="Unassembled WGS sequence"/>
</dbReference>
<dbReference type="EMBL" id="WJXA01000009">
    <property type="protein sequence ID" value="KAF7132931.1"/>
    <property type="molecule type" value="Genomic_DNA"/>
</dbReference>
<keyword evidence="1" id="KW-0812">Transmembrane</keyword>
<protein>
    <submittedName>
        <fullName evidence="2">Uncharacterized protein</fullName>
    </submittedName>
</protein>
<dbReference type="PANTHER" id="PTHR33782">
    <property type="entry name" value="OS01G0121600 PROTEIN"/>
    <property type="match status" value="1"/>
</dbReference>